<keyword evidence="2" id="KW-1185">Reference proteome</keyword>
<dbReference type="EMBL" id="CP034337">
    <property type="protein sequence ID" value="AZL75783.1"/>
    <property type="molecule type" value="Genomic_DNA"/>
</dbReference>
<gene>
    <name evidence="1" type="ORF">EI693_22930</name>
</gene>
<organism evidence="1 2">
    <name type="scientific">Pseudomonas oryziphila</name>
    <dbReference type="NCBI Taxonomy" id="2894079"/>
    <lineage>
        <taxon>Bacteria</taxon>
        <taxon>Pseudomonadati</taxon>
        <taxon>Pseudomonadota</taxon>
        <taxon>Gammaproteobacteria</taxon>
        <taxon>Pseudomonadales</taxon>
        <taxon>Pseudomonadaceae</taxon>
        <taxon>Pseudomonas</taxon>
    </lineage>
</organism>
<dbReference type="RefSeq" id="WP_125465643.1">
    <property type="nucleotide sequence ID" value="NZ_CP034337.1"/>
</dbReference>
<name>A0ABM7CWD9_9PSED</name>
<protein>
    <submittedName>
        <fullName evidence="1">Uncharacterized protein</fullName>
    </submittedName>
</protein>
<accession>A0ABM7CWD9</accession>
<evidence type="ECO:0000313" key="1">
    <source>
        <dbReference type="EMBL" id="AZL75783.1"/>
    </source>
</evidence>
<reference evidence="1 2" key="1">
    <citation type="submission" date="2018-12" db="EMBL/GenBank/DDBJ databases">
        <authorList>
            <person name="Li S."/>
            <person name="Yang R."/>
            <person name="Chen G."/>
            <person name="Zou L."/>
            <person name="Zhang C."/>
            <person name="Chen Y."/>
            <person name="Liu Z."/>
            <person name="Li Y."/>
            <person name="Yan Y."/>
            <person name="Huang M."/>
            <person name="Chen T."/>
        </authorList>
    </citation>
    <scope>NUCLEOTIDE SEQUENCE [LARGE SCALE GENOMIC DNA]</scope>
    <source>
        <strain evidence="1 2">2014</strain>
    </source>
</reference>
<proteinExistence type="predicted"/>
<sequence>MNSSVEHFRRSLLRARDRVEQQNRETVNQFVVKGSIDPREAYRTNILIKMRNQIRQMKKE</sequence>
<evidence type="ECO:0000313" key="2">
    <source>
        <dbReference type="Proteomes" id="UP000272622"/>
    </source>
</evidence>
<dbReference type="Proteomes" id="UP000272622">
    <property type="component" value="Chromosome"/>
</dbReference>